<keyword evidence="4 12" id="KW-0812">Transmembrane</keyword>
<dbReference type="InterPro" id="IPR052192">
    <property type="entry name" value="Insect_Ionotropic_Sensory_Rcpt"/>
</dbReference>
<evidence type="ECO:0000256" key="1">
    <source>
        <dbReference type="ARBA" id="ARBA00004651"/>
    </source>
</evidence>
<evidence type="ECO:0000313" key="14">
    <source>
        <dbReference type="EMBL" id="TRY77065.1"/>
    </source>
</evidence>
<evidence type="ECO:0000256" key="4">
    <source>
        <dbReference type="ARBA" id="ARBA00022692"/>
    </source>
</evidence>
<dbReference type="AlphaFoldDB" id="A0A553PHB3"/>
<dbReference type="InterPro" id="IPR019594">
    <property type="entry name" value="Glu/Gly-bd"/>
</dbReference>
<dbReference type="OMA" id="WILIFER"/>
<dbReference type="SMART" id="SM00918">
    <property type="entry name" value="Lig_chan-Glu_bd"/>
    <property type="match status" value="1"/>
</dbReference>
<keyword evidence="3" id="KW-1003">Cell membrane</keyword>
<sequence length="682" mass="78087">MKDQTVWEQCGAEMNSSWAWWKHILGVTMLLANPTTILGTQDGLVDWNFIREMSSIHQVKQWILIFERLDSQKMSLIPLIKKIGIPCSIISVQQTLPVVNPNRATMALYFGNISSEAFQARFSDPCSPFLTLWLVQHQSGPQFESALESLPLQINSMLLTYQDLGHQLQVEEVYKIHHTHKLVQRLILGHWNPTIGFTWHVSPNIWSRRSDLQGFFLRTSTLENRPVITYFETGCSNSSCFKGVLADLWHELQAIMNFTYKLTTPEDGEWGVELSEGVWSGIIGQLANDEVDISPVDMLVSSARNKVIDFLPSLGPISLRLIVANPAESMNWTAYLAPLTWTVWIGIGLCILLFPWVVTFGAKVLGNECLFQIYIVILWQIQTEVHLSGNEPTQDSYDLQDSFKFVAGAMLIMRGWNPTPEALRNQIIFYSVLLGGTMIYWHWEAMIISYLAVRNVALPFESLEDLVENTDYKVVVQPGTAYVDQLRFGNTEVLRQTWVERVEPYIDSYPSTKVEMLDLVLKDPSYALLDEYYSLLFYERHSKCEVLTIPKDYFRGDYAFPIQDNSPFKDLFKYHIEILKERGALNQISDRYAPEAQVCPDLSGKSLGFGQCFTAFVALLAGLAVASLALILEILHQQWAPPKSSNRLDNDMLNKLYEHEFQLKYHQSRVLEIRQRLKQSET</sequence>
<evidence type="ECO:0000256" key="2">
    <source>
        <dbReference type="ARBA" id="ARBA00022448"/>
    </source>
</evidence>
<evidence type="ECO:0000256" key="9">
    <source>
        <dbReference type="ARBA" id="ARBA00023180"/>
    </source>
</evidence>
<keyword evidence="5 12" id="KW-1133">Transmembrane helix</keyword>
<dbReference type="Gene3D" id="3.40.190.10">
    <property type="entry name" value="Periplasmic binding protein-like II"/>
    <property type="match status" value="3"/>
</dbReference>
<evidence type="ECO:0000256" key="12">
    <source>
        <dbReference type="SAM" id="Phobius"/>
    </source>
</evidence>
<evidence type="ECO:0000256" key="3">
    <source>
        <dbReference type="ARBA" id="ARBA00022475"/>
    </source>
</evidence>
<evidence type="ECO:0000256" key="6">
    <source>
        <dbReference type="ARBA" id="ARBA00023065"/>
    </source>
</evidence>
<feature type="transmembrane region" description="Helical" evidence="12">
    <location>
        <begin position="613"/>
        <end position="635"/>
    </location>
</feature>
<evidence type="ECO:0000256" key="8">
    <source>
        <dbReference type="ARBA" id="ARBA00023170"/>
    </source>
</evidence>
<comment type="subcellular location">
    <subcellularLocation>
        <location evidence="1">Cell membrane</location>
        <topology evidence="1">Multi-pass membrane protein</topology>
    </subcellularLocation>
</comment>
<keyword evidence="7 12" id="KW-0472">Membrane</keyword>
<feature type="transmembrane region" description="Helical" evidence="12">
    <location>
        <begin position="427"/>
        <end position="443"/>
    </location>
</feature>
<dbReference type="SUPFAM" id="SSF53850">
    <property type="entry name" value="Periplasmic binding protein-like II"/>
    <property type="match status" value="1"/>
</dbReference>
<evidence type="ECO:0000259" key="13">
    <source>
        <dbReference type="SMART" id="SM00918"/>
    </source>
</evidence>
<reference evidence="14 15" key="1">
    <citation type="journal article" date="2018" name="Nat. Ecol. Evol.">
        <title>Genomic signatures of mitonuclear coevolution across populations of Tigriopus californicus.</title>
        <authorList>
            <person name="Barreto F.S."/>
            <person name="Watson E.T."/>
            <person name="Lima T.G."/>
            <person name="Willett C.S."/>
            <person name="Edmands S."/>
            <person name="Li W."/>
            <person name="Burton R.S."/>
        </authorList>
    </citation>
    <scope>NUCLEOTIDE SEQUENCE [LARGE SCALE GENOMIC DNA]</scope>
    <source>
        <strain evidence="14 15">San Diego</strain>
    </source>
</reference>
<keyword evidence="8" id="KW-0675">Receptor</keyword>
<evidence type="ECO:0000256" key="11">
    <source>
        <dbReference type="ARBA" id="ARBA00023303"/>
    </source>
</evidence>
<dbReference type="GO" id="GO:0015276">
    <property type="term" value="F:ligand-gated monoatomic ion channel activity"/>
    <property type="evidence" value="ECO:0007669"/>
    <property type="project" value="InterPro"/>
</dbReference>
<keyword evidence="2" id="KW-0813">Transport</keyword>
<gene>
    <name evidence="14" type="ORF">TCAL_08348</name>
</gene>
<evidence type="ECO:0000256" key="10">
    <source>
        <dbReference type="ARBA" id="ARBA00023286"/>
    </source>
</evidence>
<dbReference type="Pfam" id="PF10613">
    <property type="entry name" value="Lig_chan-Glu_bd"/>
    <property type="match status" value="1"/>
</dbReference>
<evidence type="ECO:0000256" key="5">
    <source>
        <dbReference type="ARBA" id="ARBA00022989"/>
    </source>
</evidence>
<evidence type="ECO:0000256" key="7">
    <source>
        <dbReference type="ARBA" id="ARBA00023136"/>
    </source>
</evidence>
<dbReference type="EMBL" id="VCGU01000004">
    <property type="protein sequence ID" value="TRY77065.1"/>
    <property type="molecule type" value="Genomic_DNA"/>
</dbReference>
<dbReference type="PANTHER" id="PTHR42643">
    <property type="entry name" value="IONOTROPIC RECEPTOR 20A-RELATED"/>
    <property type="match status" value="1"/>
</dbReference>
<protein>
    <recommendedName>
        <fullName evidence="13">Ionotropic glutamate receptor L-glutamate and glycine-binding domain-containing protein</fullName>
    </recommendedName>
</protein>
<dbReference type="GO" id="GO:0005886">
    <property type="term" value="C:plasma membrane"/>
    <property type="evidence" value="ECO:0007669"/>
    <property type="project" value="UniProtKB-SubCell"/>
</dbReference>
<dbReference type="STRING" id="6832.A0A553PHB3"/>
<keyword evidence="10" id="KW-1071">Ligand-gated ion channel</keyword>
<keyword evidence="15" id="KW-1185">Reference proteome</keyword>
<evidence type="ECO:0000313" key="15">
    <source>
        <dbReference type="Proteomes" id="UP000318571"/>
    </source>
</evidence>
<name>A0A553PHB3_TIGCA</name>
<keyword evidence="11" id="KW-0407">Ion channel</keyword>
<keyword evidence="6" id="KW-0406">Ion transport</keyword>
<dbReference type="PANTHER" id="PTHR42643:SF24">
    <property type="entry name" value="IONOTROPIC RECEPTOR 60A"/>
    <property type="match status" value="1"/>
</dbReference>
<accession>A0A553PHB3</accession>
<keyword evidence="9" id="KW-0325">Glycoprotein</keyword>
<proteinExistence type="predicted"/>
<feature type="domain" description="Ionotropic glutamate receptor L-glutamate and glycine-binding" evidence="13">
    <location>
        <begin position="226"/>
        <end position="288"/>
    </location>
</feature>
<dbReference type="Proteomes" id="UP000318571">
    <property type="component" value="Chromosome 5"/>
</dbReference>
<feature type="transmembrane region" description="Helical" evidence="12">
    <location>
        <begin position="335"/>
        <end position="358"/>
    </location>
</feature>
<comment type="caution">
    <text evidence="14">The sequence shown here is derived from an EMBL/GenBank/DDBJ whole genome shotgun (WGS) entry which is preliminary data.</text>
</comment>
<organism evidence="14 15">
    <name type="scientific">Tigriopus californicus</name>
    <name type="common">Marine copepod</name>
    <dbReference type="NCBI Taxonomy" id="6832"/>
    <lineage>
        <taxon>Eukaryota</taxon>
        <taxon>Metazoa</taxon>
        <taxon>Ecdysozoa</taxon>
        <taxon>Arthropoda</taxon>
        <taxon>Crustacea</taxon>
        <taxon>Multicrustacea</taxon>
        <taxon>Hexanauplia</taxon>
        <taxon>Copepoda</taxon>
        <taxon>Harpacticoida</taxon>
        <taxon>Harpacticidae</taxon>
        <taxon>Tigriopus</taxon>
    </lineage>
</organism>